<proteinExistence type="predicted"/>
<dbReference type="OMA" id="YNEYESH"/>
<sequence length="219" mass="24539">MGAPYITAIAAIAGISAICSILSICGTGWVIGTQLVNLNGKLESMGLPNPKQYNECTRIYKDNDCTSYVELVADIEVRRSKIRLILITSCAIAILAVFFQLSVSLLVFFSDLKSIRRRARLWMIFHFVIAWVLLLCILSVYLTRTGYDMGIESSSELVQNLENVVSIMEPTKNFSSLSTFLKISLPLFYTAVSSNLICVSILFFMGIFVLQKYNEYESH</sequence>
<feature type="transmembrane region" description="Helical" evidence="1">
    <location>
        <begin position="187"/>
        <end position="210"/>
    </location>
</feature>
<gene>
    <name evidence="2" type="ORF">Fcan01_02002</name>
</gene>
<organism evidence="2 3">
    <name type="scientific">Folsomia candida</name>
    <name type="common">Springtail</name>
    <dbReference type="NCBI Taxonomy" id="158441"/>
    <lineage>
        <taxon>Eukaryota</taxon>
        <taxon>Metazoa</taxon>
        <taxon>Ecdysozoa</taxon>
        <taxon>Arthropoda</taxon>
        <taxon>Hexapoda</taxon>
        <taxon>Collembola</taxon>
        <taxon>Entomobryomorpha</taxon>
        <taxon>Isotomoidea</taxon>
        <taxon>Isotomidae</taxon>
        <taxon>Proisotominae</taxon>
        <taxon>Folsomia</taxon>
    </lineage>
</organism>
<evidence type="ECO:0000313" key="2">
    <source>
        <dbReference type="EMBL" id="OXA62968.1"/>
    </source>
</evidence>
<evidence type="ECO:0000313" key="3">
    <source>
        <dbReference type="Proteomes" id="UP000198287"/>
    </source>
</evidence>
<dbReference type="AlphaFoldDB" id="A0A226F0F5"/>
<dbReference type="EMBL" id="LNIX01000001">
    <property type="protein sequence ID" value="OXA62968.1"/>
    <property type="molecule type" value="Genomic_DNA"/>
</dbReference>
<keyword evidence="3" id="KW-1185">Reference proteome</keyword>
<name>A0A226F0F5_FOLCA</name>
<feature type="transmembrane region" description="Helical" evidence="1">
    <location>
        <begin position="84"/>
        <end position="109"/>
    </location>
</feature>
<comment type="caution">
    <text evidence="2">The sequence shown here is derived from an EMBL/GenBank/DDBJ whole genome shotgun (WGS) entry which is preliminary data.</text>
</comment>
<reference evidence="2 3" key="1">
    <citation type="submission" date="2015-12" db="EMBL/GenBank/DDBJ databases">
        <title>The genome of Folsomia candida.</title>
        <authorList>
            <person name="Faddeeva A."/>
            <person name="Derks M.F."/>
            <person name="Anvar Y."/>
            <person name="Smit S."/>
            <person name="Van Straalen N."/>
            <person name="Roelofs D."/>
        </authorList>
    </citation>
    <scope>NUCLEOTIDE SEQUENCE [LARGE SCALE GENOMIC DNA]</scope>
    <source>
        <strain evidence="2 3">VU population</strain>
        <tissue evidence="2">Whole body</tissue>
    </source>
</reference>
<dbReference type="Proteomes" id="UP000198287">
    <property type="component" value="Unassembled WGS sequence"/>
</dbReference>
<feature type="transmembrane region" description="Helical" evidence="1">
    <location>
        <begin position="121"/>
        <end position="142"/>
    </location>
</feature>
<keyword evidence="1" id="KW-0472">Membrane</keyword>
<keyword evidence="1" id="KW-1133">Transmembrane helix</keyword>
<accession>A0A226F0F5</accession>
<feature type="transmembrane region" description="Helical" evidence="1">
    <location>
        <begin position="7"/>
        <end position="31"/>
    </location>
</feature>
<keyword evidence="1" id="KW-0812">Transmembrane</keyword>
<evidence type="ECO:0000256" key="1">
    <source>
        <dbReference type="SAM" id="Phobius"/>
    </source>
</evidence>
<protein>
    <submittedName>
        <fullName evidence="2">Uncharacterized protein</fullName>
    </submittedName>
</protein>